<dbReference type="AlphaFoldDB" id="A0A927HGB7"/>
<dbReference type="PROSITE" id="PS51257">
    <property type="entry name" value="PROKAR_LIPOPROTEIN"/>
    <property type="match status" value="1"/>
</dbReference>
<dbReference type="EMBL" id="JACTAG010000002">
    <property type="protein sequence ID" value="MBD3665801.1"/>
    <property type="molecule type" value="Genomic_DNA"/>
</dbReference>
<accession>A0A927HGB7</accession>
<dbReference type="RefSeq" id="WP_191076760.1">
    <property type="nucleotide sequence ID" value="NZ_JACTAG010000002.1"/>
</dbReference>
<sequence>MMKFFKLFLLAIAGTLLVACESKPEYLVYERLILHFETPDGLKTASGVARKRYVYHPKDLPLTNTRITTSIVGEAILIDLGPGLHVVALLKRVDYNSVGYGAFNKDFDRNPTEILKALTQTPEKFSVRSVPTRSWPQLVVFEDLSEPTSVRRADRQDIFPGQEGVYALSSVEIQVLKKTPITRVISDAMPWLQSLERGPIDGTQVTMSKSRPLANELFRRDFVSGDGRQ</sequence>
<evidence type="ECO:0000313" key="2">
    <source>
        <dbReference type="EMBL" id="MBD3665801.1"/>
    </source>
</evidence>
<gene>
    <name evidence="2" type="ORF">H9Q16_17835</name>
</gene>
<evidence type="ECO:0000256" key="1">
    <source>
        <dbReference type="SAM" id="SignalP"/>
    </source>
</evidence>
<keyword evidence="3" id="KW-1185">Reference proteome</keyword>
<evidence type="ECO:0008006" key="4">
    <source>
        <dbReference type="Google" id="ProtNLM"/>
    </source>
</evidence>
<comment type="caution">
    <text evidence="2">The sequence shown here is derived from an EMBL/GenBank/DDBJ whole genome shotgun (WGS) entry which is preliminary data.</text>
</comment>
<evidence type="ECO:0000313" key="3">
    <source>
        <dbReference type="Proteomes" id="UP000635142"/>
    </source>
</evidence>
<keyword evidence="1" id="KW-0732">Signal</keyword>
<feature type="signal peptide" evidence="1">
    <location>
        <begin position="1"/>
        <end position="18"/>
    </location>
</feature>
<feature type="chain" id="PRO_5037241962" description="Lipoprotein" evidence="1">
    <location>
        <begin position="19"/>
        <end position="229"/>
    </location>
</feature>
<proteinExistence type="predicted"/>
<protein>
    <recommendedName>
        <fullName evidence="4">Lipoprotein</fullName>
    </recommendedName>
</protein>
<organism evidence="2 3">
    <name type="scientific">Sulfitobacter aestuariivivens</name>
    <dbReference type="NCBI Taxonomy" id="2766981"/>
    <lineage>
        <taxon>Bacteria</taxon>
        <taxon>Pseudomonadati</taxon>
        <taxon>Pseudomonadota</taxon>
        <taxon>Alphaproteobacteria</taxon>
        <taxon>Rhodobacterales</taxon>
        <taxon>Roseobacteraceae</taxon>
        <taxon>Sulfitobacter</taxon>
    </lineage>
</organism>
<dbReference type="Proteomes" id="UP000635142">
    <property type="component" value="Unassembled WGS sequence"/>
</dbReference>
<name>A0A927HGB7_9RHOB</name>
<reference evidence="2" key="1">
    <citation type="submission" date="2020-08" db="EMBL/GenBank/DDBJ databases">
        <title>Sulfitobacter aestuariivivens sp. nov., isolated from a tidal flat.</title>
        <authorList>
            <person name="Park S."/>
            <person name="Yoon J.-H."/>
        </authorList>
    </citation>
    <scope>NUCLEOTIDE SEQUENCE</scope>
    <source>
        <strain evidence="2">TSTF-M16</strain>
    </source>
</reference>